<evidence type="ECO:0000313" key="2">
    <source>
        <dbReference type="EMBL" id="HAV92534.1"/>
    </source>
</evidence>
<keyword evidence="1" id="KW-0472">Membrane</keyword>
<evidence type="ECO:0000256" key="1">
    <source>
        <dbReference type="SAM" id="Phobius"/>
    </source>
</evidence>
<comment type="caution">
    <text evidence="2">The sequence shown here is derived from an EMBL/GenBank/DDBJ whole genome shotgun (WGS) entry which is preliminary data.</text>
</comment>
<name>A0A350HAG8_UNCW3</name>
<keyword evidence="1" id="KW-0812">Transmembrane</keyword>
<accession>A0A350HAG8</accession>
<dbReference type="EMBL" id="DMZY01000149">
    <property type="protein sequence ID" value="HAV92534.1"/>
    <property type="molecule type" value="Genomic_DNA"/>
</dbReference>
<protein>
    <submittedName>
        <fullName evidence="2">Uncharacterized protein</fullName>
    </submittedName>
</protein>
<feature type="transmembrane region" description="Helical" evidence="1">
    <location>
        <begin position="45"/>
        <end position="63"/>
    </location>
</feature>
<keyword evidence="1" id="KW-1133">Transmembrane helix</keyword>
<gene>
    <name evidence="2" type="ORF">DCW38_05060</name>
</gene>
<evidence type="ECO:0000313" key="3">
    <source>
        <dbReference type="Proteomes" id="UP000264062"/>
    </source>
</evidence>
<dbReference type="Proteomes" id="UP000264062">
    <property type="component" value="Unassembled WGS sequence"/>
</dbReference>
<reference evidence="2 3" key="1">
    <citation type="journal article" date="2018" name="Nat. Biotechnol.">
        <title>A standardized bacterial taxonomy based on genome phylogeny substantially revises the tree of life.</title>
        <authorList>
            <person name="Parks D.H."/>
            <person name="Chuvochina M."/>
            <person name="Waite D.W."/>
            <person name="Rinke C."/>
            <person name="Skarshewski A."/>
            <person name="Chaumeil P.A."/>
            <person name="Hugenholtz P."/>
        </authorList>
    </citation>
    <scope>NUCLEOTIDE SEQUENCE [LARGE SCALE GENOMIC DNA]</scope>
    <source>
        <strain evidence="2">UBA9956</strain>
    </source>
</reference>
<dbReference type="AlphaFoldDB" id="A0A350HAG8"/>
<sequence>MENKKLPEDDSSIHEIIKDAVKRAEEVEEERKKSPLKEKSDKTRFFAILILVILFLLSFIYNVTELSKIYKTSPEGKTSINEDLDSFIFIAYRMVEDYKKNNDKYPSTKDDIGISDINLNYTLLNDTTFSISFQFESLSRKYLSRDIKWIIEKENGGRYE</sequence>
<organism evidence="2 3">
    <name type="scientific">candidate division WOR-3 bacterium</name>
    <dbReference type="NCBI Taxonomy" id="2052148"/>
    <lineage>
        <taxon>Bacteria</taxon>
        <taxon>Bacteria division WOR-3</taxon>
    </lineage>
</organism>
<proteinExistence type="predicted"/>